<evidence type="ECO:0008006" key="3">
    <source>
        <dbReference type="Google" id="ProtNLM"/>
    </source>
</evidence>
<evidence type="ECO:0000313" key="2">
    <source>
        <dbReference type="Proteomes" id="UP000092651"/>
    </source>
</evidence>
<dbReference type="Proteomes" id="UP000092651">
    <property type="component" value="Unassembled WGS sequence"/>
</dbReference>
<dbReference type="EMBL" id="MAYH01000001">
    <property type="protein sequence ID" value="OCA77444.1"/>
    <property type="molecule type" value="Genomic_DNA"/>
</dbReference>
<proteinExistence type="predicted"/>
<dbReference type="InterPro" id="IPR025460">
    <property type="entry name" value="DUF4280"/>
</dbReference>
<name>A0A1B9A0X8_9FLAO</name>
<dbReference type="Pfam" id="PF14107">
    <property type="entry name" value="DUF4280"/>
    <property type="match status" value="1"/>
</dbReference>
<comment type="caution">
    <text evidence="1">The sequence shown here is derived from an EMBL/GenBank/DDBJ whole genome shotgun (WGS) entry which is preliminary data.</text>
</comment>
<organism evidence="1 2">
    <name type="scientific">Chryseobacterium artocarpi</name>
    <dbReference type="NCBI Taxonomy" id="1414727"/>
    <lineage>
        <taxon>Bacteria</taxon>
        <taxon>Pseudomonadati</taxon>
        <taxon>Bacteroidota</taxon>
        <taxon>Flavobacteriia</taxon>
        <taxon>Flavobacteriales</taxon>
        <taxon>Weeksellaceae</taxon>
        <taxon>Chryseobacterium group</taxon>
        <taxon>Chryseobacterium</taxon>
    </lineage>
</organism>
<dbReference type="AlphaFoldDB" id="A0A1B9A0X8"/>
<reference evidence="1 2" key="1">
    <citation type="submission" date="2016-07" db="EMBL/GenBank/DDBJ databases">
        <authorList>
            <person name="Jeong J.-J."/>
            <person name="Kim D.W."/>
            <person name="Sang M.K."/>
            <person name="Choi I.-G."/>
            <person name="Kim K.D."/>
        </authorList>
    </citation>
    <scope>NUCLEOTIDE SEQUENCE [LARGE SCALE GENOMIC DNA]</scope>
    <source>
        <strain evidence="1 2">UTM-3</strain>
    </source>
</reference>
<protein>
    <recommendedName>
        <fullName evidence="3">DUF4280 domain-containing protein</fullName>
    </recommendedName>
</protein>
<evidence type="ECO:0000313" key="1">
    <source>
        <dbReference type="EMBL" id="OCA77444.1"/>
    </source>
</evidence>
<dbReference type="RefSeq" id="WP_065393194.1">
    <property type="nucleotide sequence ID" value="NZ_MAYH01000001.1"/>
</dbReference>
<dbReference type="OrthoDB" id="1215716at2"/>
<sequence length="167" mass="18927">MSENLSEHDGKHFVIQKGKAQCNQGDQFPQFKVNSHQKHYWNSRKTPEDHLAVTEDDIQFNPAGPSFGKCKLKPTSNGYLPCAFAPAGKWQKTYPKVKVMDKSCLSEISELMCSTGGKITVKEHGQTSTMNRQSITMADTQSYHMINPFLDLKESQEELEEPDPIYE</sequence>
<keyword evidence="2" id="KW-1185">Reference proteome</keyword>
<accession>A0A1B9A0X8</accession>
<gene>
    <name evidence="1" type="ORF">BBI01_03035</name>
</gene>